<protein>
    <submittedName>
        <fullName evidence="1">Uncharacterized protein</fullName>
    </submittedName>
</protein>
<sequence length="76" mass="8814">MNLSGFCAGVKNGYTVCSDTKNVVFNFYQNLSLALLFGDFQKNTAECRIECRIDSNKKVLKKQIKPLNQKKEFFYY</sequence>
<dbReference type="HOGENOM" id="CLU_2645850_0_0_2"/>
<reference evidence="1 2" key="1">
    <citation type="journal article" date="2002" name="Genome Res.">
        <title>The genome of Methanosarcina acetivorans reveals extensive metabolic and physiological diversity.</title>
        <authorList>
            <person name="Galagan J.E."/>
            <person name="Nusbaum C."/>
            <person name="Roy A."/>
            <person name="Endrizzi M.G."/>
            <person name="Macdonald P."/>
            <person name="FitzHugh W."/>
            <person name="Calvo S."/>
            <person name="Engels R."/>
            <person name="Smirnov S."/>
            <person name="Atnoor D."/>
            <person name="Brown A."/>
            <person name="Allen N."/>
            <person name="Naylor J."/>
            <person name="Stange-Thomann N."/>
            <person name="DeArellano K."/>
            <person name="Johnson R."/>
            <person name="Linton L."/>
            <person name="McEwan P."/>
            <person name="McKernan K."/>
            <person name="Talamas J."/>
            <person name="Tirrell A."/>
            <person name="Ye W."/>
            <person name="Zimmer A."/>
            <person name="Barber R.D."/>
            <person name="Cann I."/>
            <person name="Graham D.E."/>
            <person name="Grahame D.A."/>
            <person name="Guss A."/>
            <person name="Hedderich R."/>
            <person name="Ingram-Smith C."/>
            <person name="Kuettner C.H."/>
            <person name="Krzycki J.A."/>
            <person name="Leigh J.A."/>
            <person name="Li W."/>
            <person name="Liu J."/>
            <person name="Mukhopadhyay B."/>
            <person name="Reeve J.N."/>
            <person name="Smith K."/>
            <person name="Springer T.A."/>
            <person name="Umayam L.A."/>
            <person name="White O."/>
            <person name="White R.H."/>
            <person name="de Macario E.C."/>
            <person name="Ferry J.G."/>
            <person name="Jarrell K.F."/>
            <person name="Jing H."/>
            <person name="Macario A.J.L."/>
            <person name="Paulsen I."/>
            <person name="Pritchett M."/>
            <person name="Sowers K.R."/>
            <person name="Swanson R.V."/>
            <person name="Zinder S.H."/>
            <person name="Lander E."/>
            <person name="Metcalf W.W."/>
            <person name="Birren B."/>
        </authorList>
    </citation>
    <scope>NUCLEOTIDE SEQUENCE [LARGE SCALE GENOMIC DNA]</scope>
    <source>
        <strain evidence="2">ATCC 35395 / DSM 2834 / JCM 12185 / C2A</strain>
    </source>
</reference>
<evidence type="ECO:0000313" key="1">
    <source>
        <dbReference type="EMBL" id="AAM03947.1"/>
    </source>
</evidence>
<evidence type="ECO:0000313" key="2">
    <source>
        <dbReference type="Proteomes" id="UP000002487"/>
    </source>
</evidence>
<dbReference type="Proteomes" id="UP000002487">
    <property type="component" value="Chromosome"/>
</dbReference>
<dbReference type="KEGG" id="mac:MA_0503"/>
<organism evidence="1 2">
    <name type="scientific">Methanosarcina acetivorans (strain ATCC 35395 / DSM 2834 / JCM 12185 / C2A)</name>
    <dbReference type="NCBI Taxonomy" id="188937"/>
    <lineage>
        <taxon>Archaea</taxon>
        <taxon>Methanobacteriati</taxon>
        <taxon>Methanobacteriota</taxon>
        <taxon>Stenosarchaea group</taxon>
        <taxon>Methanomicrobia</taxon>
        <taxon>Methanosarcinales</taxon>
        <taxon>Methanosarcinaceae</taxon>
        <taxon>Methanosarcina</taxon>
    </lineage>
</organism>
<keyword evidence="2" id="KW-1185">Reference proteome</keyword>
<dbReference type="AlphaFoldDB" id="Q8TTD4"/>
<proteinExistence type="predicted"/>
<name>Q8TTD4_METAC</name>
<dbReference type="EnsemblBacteria" id="AAM03947">
    <property type="protein sequence ID" value="AAM03947"/>
    <property type="gene ID" value="MA_0503"/>
</dbReference>
<dbReference type="InParanoid" id="Q8TTD4"/>
<dbReference type="EMBL" id="AE010299">
    <property type="protein sequence ID" value="AAM03947.1"/>
    <property type="molecule type" value="Genomic_DNA"/>
</dbReference>
<accession>Q8TTD4</accession>
<gene>
    <name evidence="1" type="ordered locus">MA_0503</name>
</gene>